<dbReference type="NCBIfam" id="TIGR02227">
    <property type="entry name" value="sigpep_I_bact"/>
    <property type="match status" value="1"/>
</dbReference>
<feature type="domain" description="Peptidase S26" evidence="11">
    <location>
        <begin position="23"/>
        <end position="101"/>
    </location>
</feature>
<dbReference type="GO" id="GO:0004252">
    <property type="term" value="F:serine-type endopeptidase activity"/>
    <property type="evidence" value="ECO:0007669"/>
    <property type="project" value="InterPro"/>
</dbReference>
<dbReference type="EMBL" id="LNRQ01000008">
    <property type="protein sequence ID" value="KZM84629.1"/>
    <property type="molecule type" value="Genomic_DNA"/>
</dbReference>
<dbReference type="PANTHER" id="PTHR12383:SF16">
    <property type="entry name" value="MITOCHONDRIAL INNER MEMBRANE PROTEASE SUBUNIT 1"/>
    <property type="match status" value="1"/>
</dbReference>
<evidence type="ECO:0000256" key="6">
    <source>
        <dbReference type="ARBA" id="ARBA00038445"/>
    </source>
</evidence>
<evidence type="ECO:0000256" key="5">
    <source>
        <dbReference type="ARBA" id="ARBA00023136"/>
    </source>
</evidence>
<evidence type="ECO:0000259" key="11">
    <source>
        <dbReference type="Pfam" id="PF10502"/>
    </source>
</evidence>
<feature type="active site" evidence="9">
    <location>
        <position position="88"/>
    </location>
</feature>
<evidence type="ECO:0000256" key="3">
    <source>
        <dbReference type="ARBA" id="ARBA00022801"/>
    </source>
</evidence>
<evidence type="ECO:0000256" key="10">
    <source>
        <dbReference type="SAM" id="Phobius"/>
    </source>
</evidence>
<dbReference type="PANTHER" id="PTHR12383">
    <property type="entry name" value="PROTEASE FAMILY S26 MITOCHONDRIAL INNER MEMBRANE PROTEASE-RELATED"/>
    <property type="match status" value="1"/>
</dbReference>
<feature type="transmembrane region" description="Helical" evidence="10">
    <location>
        <begin position="175"/>
        <end position="196"/>
    </location>
</feature>
<keyword evidence="10" id="KW-0812">Transmembrane</keyword>
<gene>
    <name evidence="12" type="ORF">DCAR_027949</name>
</gene>
<evidence type="ECO:0000313" key="12">
    <source>
        <dbReference type="EMBL" id="KZM84629.1"/>
    </source>
</evidence>
<proteinExistence type="inferred from homology"/>
<dbReference type="CDD" id="cd06530">
    <property type="entry name" value="S26_SPase_I"/>
    <property type="match status" value="1"/>
</dbReference>
<feature type="domain" description="Peptidase S26" evidence="11">
    <location>
        <begin position="111"/>
        <end position="150"/>
    </location>
</feature>
<dbReference type="InterPro" id="IPR019533">
    <property type="entry name" value="Peptidase_S26"/>
</dbReference>
<dbReference type="InterPro" id="IPR036286">
    <property type="entry name" value="LexA/Signal_pep-like_sf"/>
</dbReference>
<dbReference type="OMA" id="GRFLFIM"/>
<keyword evidence="5 10" id="KW-0472">Membrane</keyword>
<comment type="similarity">
    <text evidence="6">Belongs to the peptidase S26 family. IMP1 subfamily.</text>
</comment>
<dbReference type="GO" id="GO:0042720">
    <property type="term" value="C:mitochondrial inner membrane peptidase complex"/>
    <property type="evidence" value="ECO:0007669"/>
    <property type="project" value="TreeGrafter"/>
</dbReference>
<evidence type="ECO:0000256" key="4">
    <source>
        <dbReference type="ARBA" id="ARBA00023128"/>
    </source>
</evidence>
<comment type="subunit">
    <text evidence="8">Heterodimer of 2 subunits, IMP1A/B and IMP12.</text>
</comment>
<dbReference type="PRINTS" id="PR00727">
    <property type="entry name" value="LEADERPTASE"/>
</dbReference>
<dbReference type="GO" id="GO:0006627">
    <property type="term" value="P:protein processing involved in protein targeting to mitochondrion"/>
    <property type="evidence" value="ECO:0007669"/>
    <property type="project" value="TreeGrafter"/>
</dbReference>
<protein>
    <recommendedName>
        <fullName evidence="11">Peptidase S26 domain-containing protein</fullName>
    </recommendedName>
</protein>
<name>A0A175YM11_DAUCS</name>
<keyword evidence="2" id="KW-0999">Mitochondrion inner membrane</keyword>
<comment type="function">
    <text evidence="7">Catalyzes the removal of transit peptides required for the targeting of proteins from the mitochondrial matrix, across the inner membrane, into the inter-membrane space.</text>
</comment>
<dbReference type="SUPFAM" id="SSF51306">
    <property type="entry name" value="LexA/Signal peptidase"/>
    <property type="match status" value="1"/>
</dbReference>
<dbReference type="GO" id="GO:0006465">
    <property type="term" value="P:signal peptide processing"/>
    <property type="evidence" value="ECO:0007669"/>
    <property type="project" value="InterPro"/>
</dbReference>
<keyword evidence="3" id="KW-0378">Hydrolase</keyword>
<keyword evidence="10" id="KW-1133">Transmembrane helix</keyword>
<dbReference type="Pfam" id="PF10502">
    <property type="entry name" value="Peptidase_S26"/>
    <property type="match status" value="2"/>
</dbReference>
<sequence>MNSKLWSDLVKEAFDKTLIVTKFFCALHLTTTYVFTPAYVFGPSMLPTFNISGDYVLAEKISTRLGKVGRNDIVLIRSPEDPRKIVTKRIVGVEGDDVRYSLNPERDDTFETIVVPKGHVWIEGDNKYMSRDSKNFGPVPYGMIQGRIFWKVSAFFDVYIYVSQVIRMFNVGCVFEISCLMALGCFLLTSACCHIFH</sequence>
<dbReference type="InterPro" id="IPR019758">
    <property type="entry name" value="Pept_S26A_signal_pept_1_CS"/>
</dbReference>
<dbReference type="Gramene" id="KZM84629">
    <property type="protein sequence ID" value="KZM84629"/>
    <property type="gene ID" value="DCAR_027949"/>
</dbReference>
<evidence type="ECO:0000256" key="2">
    <source>
        <dbReference type="ARBA" id="ARBA00022792"/>
    </source>
</evidence>
<reference evidence="12" key="1">
    <citation type="journal article" date="2016" name="Nat. Genet.">
        <title>A high-quality carrot genome assembly provides new insights into carotenoid accumulation and asterid genome evolution.</title>
        <authorList>
            <person name="Iorizzo M."/>
            <person name="Ellison S."/>
            <person name="Senalik D."/>
            <person name="Zeng P."/>
            <person name="Satapoomin P."/>
            <person name="Huang J."/>
            <person name="Bowman M."/>
            <person name="Iovene M."/>
            <person name="Sanseverino W."/>
            <person name="Cavagnaro P."/>
            <person name="Yildiz M."/>
            <person name="Macko-Podgorni A."/>
            <person name="Moranska E."/>
            <person name="Grzebelus E."/>
            <person name="Grzebelus D."/>
            <person name="Ashrafi H."/>
            <person name="Zheng Z."/>
            <person name="Cheng S."/>
            <person name="Spooner D."/>
            <person name="Van Deynze A."/>
            <person name="Simon P."/>
        </authorList>
    </citation>
    <scope>NUCLEOTIDE SEQUENCE [LARGE SCALE GENOMIC DNA]</scope>
    <source>
        <tissue evidence="12">Leaf</tissue>
    </source>
</reference>
<dbReference type="STRING" id="79200.A0A175YM11"/>
<keyword evidence="4" id="KW-0496">Mitochondrion</keyword>
<feature type="active site" evidence="9">
    <location>
        <position position="44"/>
    </location>
</feature>
<comment type="subcellular location">
    <subcellularLocation>
        <location evidence="1">Mitochondrion inner membrane</location>
    </subcellularLocation>
</comment>
<evidence type="ECO:0000256" key="8">
    <source>
        <dbReference type="ARBA" id="ARBA00064368"/>
    </source>
</evidence>
<dbReference type="AlphaFoldDB" id="A0A175YM11"/>
<dbReference type="PROSITE" id="PS00761">
    <property type="entry name" value="SPASE_I_3"/>
    <property type="match status" value="1"/>
</dbReference>
<dbReference type="Gene3D" id="2.10.109.10">
    <property type="entry name" value="Umud Fragment, subunit A"/>
    <property type="match status" value="1"/>
</dbReference>
<comment type="caution">
    <text evidence="12">The sequence shown here is derived from an EMBL/GenBank/DDBJ whole genome shotgun (WGS) entry which is preliminary data.</text>
</comment>
<dbReference type="FunFam" id="2.10.109.10:FF:000014">
    <property type="entry name" value="Inner membrane protease subunit 1"/>
    <property type="match status" value="1"/>
</dbReference>
<organism evidence="12">
    <name type="scientific">Daucus carota subsp. sativus</name>
    <name type="common">Carrot</name>
    <dbReference type="NCBI Taxonomy" id="79200"/>
    <lineage>
        <taxon>Eukaryota</taxon>
        <taxon>Viridiplantae</taxon>
        <taxon>Streptophyta</taxon>
        <taxon>Embryophyta</taxon>
        <taxon>Tracheophyta</taxon>
        <taxon>Spermatophyta</taxon>
        <taxon>Magnoliopsida</taxon>
        <taxon>eudicotyledons</taxon>
        <taxon>Gunneridae</taxon>
        <taxon>Pentapetalae</taxon>
        <taxon>asterids</taxon>
        <taxon>campanulids</taxon>
        <taxon>Apiales</taxon>
        <taxon>Apiaceae</taxon>
        <taxon>Apioideae</taxon>
        <taxon>Scandiceae</taxon>
        <taxon>Daucinae</taxon>
        <taxon>Daucus</taxon>
        <taxon>Daucus sect. Daucus</taxon>
    </lineage>
</organism>
<accession>A0A175YM11</accession>
<evidence type="ECO:0000256" key="7">
    <source>
        <dbReference type="ARBA" id="ARBA00054895"/>
    </source>
</evidence>
<evidence type="ECO:0000256" key="9">
    <source>
        <dbReference type="PIRSR" id="PIRSR600223-1"/>
    </source>
</evidence>
<evidence type="ECO:0000256" key="1">
    <source>
        <dbReference type="ARBA" id="ARBA00004273"/>
    </source>
</evidence>
<dbReference type="InterPro" id="IPR052064">
    <property type="entry name" value="Mito_IMP1_subunit"/>
</dbReference>
<dbReference type="InterPro" id="IPR000223">
    <property type="entry name" value="Pept_S26A_signal_pept_1"/>
</dbReference>